<feature type="region of interest" description="Disordered" evidence="1">
    <location>
        <begin position="227"/>
        <end position="261"/>
    </location>
</feature>
<dbReference type="PANTHER" id="PTHR28027">
    <property type="entry name" value="TRANSCRIPTIONAL REGULATOR MIT1"/>
    <property type="match status" value="1"/>
</dbReference>
<dbReference type="AlphaFoldDB" id="A0A165TB36"/>
<protein>
    <recommendedName>
        <fullName evidence="4">Camp independent regulatory protein</fullName>
    </recommendedName>
</protein>
<feature type="region of interest" description="Disordered" evidence="1">
    <location>
        <begin position="101"/>
        <end position="120"/>
    </location>
</feature>
<evidence type="ECO:0008006" key="4">
    <source>
        <dbReference type="Google" id="ProtNLM"/>
    </source>
</evidence>
<evidence type="ECO:0000256" key="1">
    <source>
        <dbReference type="SAM" id="MobiDB-lite"/>
    </source>
</evidence>
<dbReference type="Proteomes" id="UP000076727">
    <property type="component" value="Unassembled WGS sequence"/>
</dbReference>
<keyword evidence="3" id="KW-1185">Reference proteome</keyword>
<accession>A0A165TB36</accession>
<evidence type="ECO:0000313" key="2">
    <source>
        <dbReference type="EMBL" id="KZT73177.1"/>
    </source>
</evidence>
<dbReference type="GO" id="GO:0003677">
    <property type="term" value="F:DNA binding"/>
    <property type="evidence" value="ECO:0007669"/>
    <property type="project" value="TreeGrafter"/>
</dbReference>
<name>A0A165TB36_9APHY</name>
<evidence type="ECO:0000313" key="3">
    <source>
        <dbReference type="Proteomes" id="UP000076727"/>
    </source>
</evidence>
<gene>
    <name evidence="2" type="ORF">DAEQUDRAFT_510765</name>
</gene>
<reference evidence="2 3" key="1">
    <citation type="journal article" date="2016" name="Mol. Biol. Evol.">
        <title>Comparative Genomics of Early-Diverging Mushroom-Forming Fungi Provides Insights into the Origins of Lignocellulose Decay Capabilities.</title>
        <authorList>
            <person name="Nagy L.G."/>
            <person name="Riley R."/>
            <person name="Tritt A."/>
            <person name="Adam C."/>
            <person name="Daum C."/>
            <person name="Floudas D."/>
            <person name="Sun H."/>
            <person name="Yadav J.S."/>
            <person name="Pangilinan J."/>
            <person name="Larsson K.H."/>
            <person name="Matsuura K."/>
            <person name="Barry K."/>
            <person name="Labutti K."/>
            <person name="Kuo R."/>
            <person name="Ohm R.A."/>
            <person name="Bhattacharya S.S."/>
            <person name="Shirouzu T."/>
            <person name="Yoshinaga Y."/>
            <person name="Martin F.M."/>
            <person name="Grigoriev I.V."/>
            <person name="Hibbett D.S."/>
        </authorList>
    </citation>
    <scope>NUCLEOTIDE SEQUENCE [LARGE SCALE GENOMIC DNA]</scope>
    <source>
        <strain evidence="2 3">L-15889</strain>
    </source>
</reference>
<organism evidence="2 3">
    <name type="scientific">Daedalea quercina L-15889</name>
    <dbReference type="NCBI Taxonomy" id="1314783"/>
    <lineage>
        <taxon>Eukaryota</taxon>
        <taxon>Fungi</taxon>
        <taxon>Dikarya</taxon>
        <taxon>Basidiomycota</taxon>
        <taxon>Agaricomycotina</taxon>
        <taxon>Agaricomycetes</taxon>
        <taxon>Polyporales</taxon>
        <taxon>Fomitopsis</taxon>
    </lineage>
</organism>
<sequence length="456" mass="50206">MPPPQRSATTTTDVQPFYGYVDSTEDALRLIEAARRGILPRVTRRLNELERRSMIRSGAVFVFSVEESGIKRWTEGLAWSQSRISGNFLIYREVTDRSSLRASQQASETSDITQGGHSVDGHVMLKPNGLIKKTITVKINGSDHHLISYFTQDDVRSGRLHRPTSRPDLMVLKIPTELLQSANFRYPLKLETQYTSVPAQYEDADDIDYQRRTVLGLASHSSRALARTPHMGAGPSPLEISAFSRSPGSSPTSPYATTSRTAQFDPVYPRIHTDVGHPVSPTDSTHATHSPYSTVESPVMEDLTCTSWPPSYSCAPEAYSISAGASAMYQAPLPVGHFHSAHLPRDETWAEHAHNSVRMGRSYEHDIHRLAIAEHPGSAAWSPDTATVAASHYASAPPTSVSISAQFPAVRGRDHVRTRSVPPPWSWGQESAHSIYQPPPVSHPIYASHGARHSPT</sequence>
<feature type="compositionally biased region" description="Polar residues" evidence="1">
    <location>
        <begin position="101"/>
        <end position="116"/>
    </location>
</feature>
<dbReference type="EMBL" id="KV429038">
    <property type="protein sequence ID" value="KZT73177.1"/>
    <property type="molecule type" value="Genomic_DNA"/>
</dbReference>
<feature type="compositionally biased region" description="Polar residues" evidence="1">
    <location>
        <begin position="243"/>
        <end position="261"/>
    </location>
</feature>
<dbReference type="PANTHER" id="PTHR28027:SF2">
    <property type="entry name" value="TRANSCRIPTIONAL REGULATOR MIT1"/>
    <property type="match status" value="1"/>
</dbReference>
<dbReference type="InterPro" id="IPR018608">
    <property type="entry name" value="Gti1/Pac2"/>
</dbReference>
<proteinExistence type="predicted"/>
<dbReference type="OrthoDB" id="5572844at2759"/>
<dbReference type="Pfam" id="PF09729">
    <property type="entry name" value="Gti1_Pac2"/>
    <property type="match status" value="2"/>
</dbReference>